<dbReference type="InterPro" id="IPR003744">
    <property type="entry name" value="YhhQ"/>
</dbReference>
<gene>
    <name evidence="2" type="ORF">BST97_09420</name>
</gene>
<feature type="transmembrane region" description="Helical" evidence="1">
    <location>
        <begin position="117"/>
        <end position="139"/>
    </location>
</feature>
<feature type="transmembrane region" description="Helical" evidence="1">
    <location>
        <begin position="46"/>
        <end position="67"/>
    </location>
</feature>
<dbReference type="NCBIfam" id="TIGR00697">
    <property type="entry name" value="queuosine precursor transporter"/>
    <property type="match status" value="1"/>
</dbReference>
<keyword evidence="1" id="KW-0812">Transmembrane</keyword>
<dbReference type="GO" id="GO:0005886">
    <property type="term" value="C:plasma membrane"/>
    <property type="evidence" value="ECO:0007669"/>
    <property type="project" value="UniProtKB-SubCell"/>
</dbReference>
<dbReference type="OrthoDB" id="9805479at2"/>
<reference evidence="2 3" key="1">
    <citation type="submission" date="2016-11" db="EMBL/GenBank/DDBJ databases">
        <title>Trade-off between light-utilization and light-protection in marine flavobacteria.</title>
        <authorList>
            <person name="Kumagai Y."/>
        </authorList>
    </citation>
    <scope>NUCLEOTIDE SEQUENCE [LARGE SCALE GENOMIC DNA]</scope>
    <source>
        <strain evidence="2 3">JCM 13191</strain>
    </source>
</reference>
<evidence type="ECO:0000313" key="2">
    <source>
        <dbReference type="EMBL" id="ARN78193.1"/>
    </source>
</evidence>
<dbReference type="AlphaFoldDB" id="A0A1W6MKT2"/>
<dbReference type="Pfam" id="PF02592">
    <property type="entry name" value="Vut_1"/>
    <property type="match status" value="1"/>
</dbReference>
<feature type="transmembrane region" description="Helical" evidence="1">
    <location>
        <begin position="79"/>
        <end position="97"/>
    </location>
</feature>
<dbReference type="GO" id="GO:0022857">
    <property type="term" value="F:transmembrane transporter activity"/>
    <property type="evidence" value="ECO:0007669"/>
    <property type="project" value="UniProtKB-UniRule"/>
</dbReference>
<comment type="subcellular location">
    <subcellularLocation>
        <location evidence="1">Cell membrane</location>
        <topology evidence="1">Multi-pass membrane protein</topology>
    </subcellularLocation>
</comment>
<keyword evidence="1" id="KW-1003">Cell membrane</keyword>
<keyword evidence="1" id="KW-0472">Membrane</keyword>
<comment type="similarity">
    <text evidence="1">Belongs to the vitamin uptake transporter (VUT/ECF) (TC 2.A.88) family. Q precursor transporter subfamily.</text>
</comment>
<sequence>MKTLTAKKLRLANRIYLVLGALFICSLVASNLIFQKFFYWNPFGWFRFEISVGLLPYPLTFLITDLVSEIYGRRKANDLVLAGIFASIFSLLILYVADVAPAMETSPIDDQTFTQVFGATKIAVFASMAAYLLAQFVDIRIYHFWKKLTKRKMLWLRNNFSTVFSQFVDTASVLLLLCYFGILEWEQFAPLLGAGFLFKVLVALIDTPLLYLGVEIFKRLFDLKQGEELLID</sequence>
<name>A0A1W6MKT2_9FLAO</name>
<evidence type="ECO:0000256" key="1">
    <source>
        <dbReference type="HAMAP-Rule" id="MF_02088"/>
    </source>
</evidence>
<dbReference type="STRING" id="331648.BST97_09420"/>
<evidence type="ECO:0000313" key="3">
    <source>
        <dbReference type="Proteomes" id="UP000193431"/>
    </source>
</evidence>
<dbReference type="PANTHER" id="PTHR34300">
    <property type="entry name" value="QUEUOSINE PRECURSOR TRANSPORTER-RELATED"/>
    <property type="match status" value="1"/>
</dbReference>
<feature type="transmembrane region" description="Helical" evidence="1">
    <location>
        <begin position="160"/>
        <end position="182"/>
    </location>
</feature>
<dbReference type="EMBL" id="CP019344">
    <property type="protein sequence ID" value="ARN78193.1"/>
    <property type="molecule type" value="Genomic_DNA"/>
</dbReference>
<feature type="transmembrane region" description="Helical" evidence="1">
    <location>
        <begin position="15"/>
        <end position="34"/>
    </location>
</feature>
<dbReference type="Proteomes" id="UP000193431">
    <property type="component" value="Chromosome"/>
</dbReference>
<keyword evidence="1" id="KW-1133">Transmembrane helix</keyword>
<feature type="transmembrane region" description="Helical" evidence="1">
    <location>
        <begin position="188"/>
        <end position="214"/>
    </location>
</feature>
<dbReference type="RefSeq" id="WP_085766993.1">
    <property type="nucleotide sequence ID" value="NZ_CP019344.1"/>
</dbReference>
<keyword evidence="3" id="KW-1185">Reference proteome</keyword>
<keyword evidence="1" id="KW-0813">Transport</keyword>
<dbReference type="PANTHER" id="PTHR34300:SF2">
    <property type="entry name" value="QUEUOSINE PRECURSOR TRANSPORTER-RELATED"/>
    <property type="match status" value="1"/>
</dbReference>
<comment type="function">
    <text evidence="1">Involved in the import of queuosine (Q) precursors, required for Q precursor salvage.</text>
</comment>
<accession>A0A1W6MKT2</accession>
<dbReference type="HAMAP" id="MF_02088">
    <property type="entry name" value="Q_prec_transport"/>
    <property type="match status" value="1"/>
</dbReference>
<protein>
    <recommendedName>
        <fullName evidence="1">Probable queuosine precursor transporter</fullName>
        <shortName evidence="1">Q precursor transporter</shortName>
    </recommendedName>
</protein>
<proteinExistence type="inferred from homology"/>
<organism evidence="2 3">
    <name type="scientific">Nonlabens spongiae</name>
    <dbReference type="NCBI Taxonomy" id="331648"/>
    <lineage>
        <taxon>Bacteria</taxon>
        <taxon>Pseudomonadati</taxon>
        <taxon>Bacteroidota</taxon>
        <taxon>Flavobacteriia</taxon>
        <taxon>Flavobacteriales</taxon>
        <taxon>Flavobacteriaceae</taxon>
        <taxon>Nonlabens</taxon>
    </lineage>
</organism>